<evidence type="ECO:0000256" key="1">
    <source>
        <dbReference type="SAM" id="MobiDB-lite"/>
    </source>
</evidence>
<dbReference type="EC" id="2.7.7.7" evidence="2"/>
<evidence type="ECO:0000313" key="2">
    <source>
        <dbReference type="EMBL" id="PKA53320.1"/>
    </source>
</evidence>
<dbReference type="AlphaFoldDB" id="A0A2I0ACR0"/>
<reference evidence="2 3" key="1">
    <citation type="journal article" date="2017" name="Nature">
        <title>The Apostasia genome and the evolution of orchids.</title>
        <authorList>
            <person name="Zhang G.Q."/>
            <person name="Liu K.W."/>
            <person name="Li Z."/>
            <person name="Lohaus R."/>
            <person name="Hsiao Y.Y."/>
            <person name="Niu S.C."/>
            <person name="Wang J.Y."/>
            <person name="Lin Y.C."/>
            <person name="Xu Q."/>
            <person name="Chen L.J."/>
            <person name="Yoshida K."/>
            <person name="Fujiwara S."/>
            <person name="Wang Z.W."/>
            <person name="Zhang Y.Q."/>
            <person name="Mitsuda N."/>
            <person name="Wang M."/>
            <person name="Liu G.H."/>
            <person name="Pecoraro L."/>
            <person name="Huang H.X."/>
            <person name="Xiao X.J."/>
            <person name="Lin M."/>
            <person name="Wu X.Y."/>
            <person name="Wu W.L."/>
            <person name="Chen Y.Y."/>
            <person name="Chang S.B."/>
            <person name="Sakamoto S."/>
            <person name="Ohme-Takagi M."/>
            <person name="Yagi M."/>
            <person name="Zeng S.J."/>
            <person name="Shen C.Y."/>
            <person name="Yeh C.M."/>
            <person name="Luo Y.B."/>
            <person name="Tsai W.C."/>
            <person name="Van de Peer Y."/>
            <person name="Liu Z.J."/>
        </authorList>
    </citation>
    <scope>NUCLEOTIDE SEQUENCE [LARGE SCALE GENOMIC DNA]</scope>
    <source>
        <strain evidence="3">cv. Shenzhen</strain>
        <tissue evidence="2">Stem</tissue>
    </source>
</reference>
<keyword evidence="3" id="KW-1185">Reference proteome</keyword>
<accession>A0A2I0ACR0</accession>
<keyword evidence="2" id="KW-0548">Nucleotidyltransferase</keyword>
<dbReference type="PANTHER" id="PTHR36051:SF2">
    <property type="entry name" value="DYNAMIN"/>
    <property type="match status" value="1"/>
</dbReference>
<dbReference type="STRING" id="1088818.A0A2I0ACR0"/>
<organism evidence="2 3">
    <name type="scientific">Apostasia shenzhenica</name>
    <dbReference type="NCBI Taxonomy" id="1088818"/>
    <lineage>
        <taxon>Eukaryota</taxon>
        <taxon>Viridiplantae</taxon>
        <taxon>Streptophyta</taxon>
        <taxon>Embryophyta</taxon>
        <taxon>Tracheophyta</taxon>
        <taxon>Spermatophyta</taxon>
        <taxon>Magnoliopsida</taxon>
        <taxon>Liliopsida</taxon>
        <taxon>Asparagales</taxon>
        <taxon>Orchidaceae</taxon>
        <taxon>Apostasioideae</taxon>
        <taxon>Apostasia</taxon>
    </lineage>
</organism>
<proteinExistence type="predicted"/>
<name>A0A2I0ACR0_9ASPA</name>
<gene>
    <name evidence="2" type="ORF">AXF42_Ash010050</name>
</gene>
<dbReference type="Proteomes" id="UP000236161">
    <property type="component" value="Unassembled WGS sequence"/>
</dbReference>
<protein>
    <submittedName>
        <fullName evidence="2">DNA polymerase epsilon subunit 1</fullName>
        <ecNumber evidence="2">2.7.7.7</ecNumber>
    </submittedName>
</protein>
<dbReference type="GO" id="GO:0003887">
    <property type="term" value="F:DNA-directed DNA polymerase activity"/>
    <property type="evidence" value="ECO:0007669"/>
    <property type="project" value="UniProtKB-EC"/>
</dbReference>
<dbReference type="OrthoDB" id="1934430at2759"/>
<feature type="compositionally biased region" description="Basic and acidic residues" evidence="1">
    <location>
        <begin position="165"/>
        <end position="182"/>
    </location>
</feature>
<dbReference type="PANTHER" id="PTHR36051">
    <property type="entry name" value="DYNAMIN"/>
    <property type="match status" value="1"/>
</dbReference>
<feature type="region of interest" description="Disordered" evidence="1">
    <location>
        <begin position="157"/>
        <end position="182"/>
    </location>
</feature>
<keyword evidence="2" id="KW-0808">Transferase</keyword>
<dbReference type="EMBL" id="KZ451999">
    <property type="protein sequence ID" value="PKA53320.1"/>
    <property type="molecule type" value="Genomic_DNA"/>
</dbReference>
<evidence type="ECO:0000313" key="3">
    <source>
        <dbReference type="Proteomes" id="UP000236161"/>
    </source>
</evidence>
<sequence length="288" mass="31184">MENPFSLKVGQVFTGFGVGCGIGIGVGRPIYFGAIPALLPVLSATRGATDALSGIGRHLNSSLIKLGMKRIEAGVGCGIGIGHGFGAGIALKPWVIQRLQSSIAEAITKIMMNVGLASKTSSFKSFSPGSVQSDAFTNNLQFGTPLDLASNIMKRKHQPSGSVGRIHDEVTNNTFPHKDNVSGTIRESHTEEVINNFLKSPALKDEVEVGLDEVARSLRTENNVLQLLLKHQEIIEKLVNENEKLHNILIEDLKVPPSKLQASGGLKASFDYPCSDCFNCRRRRKLRR</sequence>